<organism evidence="4 5">
    <name type="scientific">Sporothrix stenoceras</name>
    <dbReference type="NCBI Taxonomy" id="5173"/>
    <lineage>
        <taxon>Eukaryota</taxon>
        <taxon>Fungi</taxon>
        <taxon>Dikarya</taxon>
        <taxon>Ascomycota</taxon>
        <taxon>Pezizomycotina</taxon>
        <taxon>Sordariomycetes</taxon>
        <taxon>Sordariomycetidae</taxon>
        <taxon>Ophiostomatales</taxon>
        <taxon>Ophiostomataceae</taxon>
        <taxon>Sporothrix</taxon>
    </lineage>
</organism>
<evidence type="ECO:0000256" key="2">
    <source>
        <dbReference type="ARBA" id="ARBA00022857"/>
    </source>
</evidence>
<evidence type="ECO:0008006" key="6">
    <source>
        <dbReference type="Google" id="ProtNLM"/>
    </source>
</evidence>
<evidence type="ECO:0000256" key="3">
    <source>
        <dbReference type="ARBA" id="ARBA00023002"/>
    </source>
</evidence>
<evidence type="ECO:0000313" key="4">
    <source>
        <dbReference type="EMBL" id="KAL1889092.1"/>
    </source>
</evidence>
<name>A0ABR3YMF8_9PEZI</name>
<evidence type="ECO:0000256" key="1">
    <source>
        <dbReference type="ARBA" id="ARBA00006484"/>
    </source>
</evidence>
<comment type="caution">
    <text evidence="4">The sequence shown here is derived from an EMBL/GenBank/DDBJ whole genome shotgun (WGS) entry which is preliminary data.</text>
</comment>
<keyword evidence="3" id="KW-0560">Oxidoreductase</keyword>
<dbReference type="SUPFAM" id="SSF51735">
    <property type="entry name" value="NAD(P)-binding Rossmann-fold domains"/>
    <property type="match status" value="1"/>
</dbReference>
<dbReference type="Proteomes" id="UP001583186">
    <property type="component" value="Unassembled WGS sequence"/>
</dbReference>
<keyword evidence="5" id="KW-1185">Reference proteome</keyword>
<dbReference type="Pfam" id="PF00106">
    <property type="entry name" value="adh_short"/>
    <property type="match status" value="1"/>
</dbReference>
<dbReference type="CDD" id="cd05233">
    <property type="entry name" value="SDR_c"/>
    <property type="match status" value="1"/>
</dbReference>
<dbReference type="InterPro" id="IPR036291">
    <property type="entry name" value="NAD(P)-bd_dom_sf"/>
</dbReference>
<accession>A0ABR3YMF8</accession>
<sequence>MAAHKDFDLASLGDMESPVSDFTQIQHQKTYPAIDPSNPALSKSGQVVLITGGGTNIGKAIAMAYVTAGAKTVIIASRNKAVLDGAAEELKQHATSVKSPTQVIVRTVDVSKDDKIVALWDGLAAENVTVDILVLNAAHFAEAKLLHNLGIERLWKEFEVNVKGPLYLAEKFQKQKGFLDSPKALINVTTGAIHMLNNPLVASRPSYPLTKASATYAVSQIADAYKPEQLQVMSYHPGMLYGEGWKAFGITEDMLPFDSLDLPGSFAVWAASKPAHFLHGRYVAANWDIDELNSGETKKHLEENPDYLRLAITGLSGIKRAY</sequence>
<gene>
    <name evidence="4" type="ORF">Sste5346_009157</name>
</gene>
<reference evidence="4 5" key="1">
    <citation type="journal article" date="2024" name="IMA Fungus">
        <title>IMA Genome - F19 : A genome assembly and annotation guide to empower mycologists, including annotated draft genome sequences of Ceratocystis pirilliformis, Diaporthe australafricana, Fusarium ophioides, Paecilomyces lecythidis, and Sporothrix stenoceras.</title>
        <authorList>
            <person name="Aylward J."/>
            <person name="Wilson A.M."/>
            <person name="Visagie C.M."/>
            <person name="Spraker J."/>
            <person name="Barnes I."/>
            <person name="Buitendag C."/>
            <person name="Ceriani C."/>
            <person name="Del Mar Angel L."/>
            <person name="du Plessis D."/>
            <person name="Fuchs T."/>
            <person name="Gasser K."/>
            <person name="Kramer D."/>
            <person name="Li W."/>
            <person name="Munsamy K."/>
            <person name="Piso A."/>
            <person name="Price J.L."/>
            <person name="Sonnekus B."/>
            <person name="Thomas C."/>
            <person name="van der Nest A."/>
            <person name="van Dijk A."/>
            <person name="van Heerden A."/>
            <person name="van Vuuren N."/>
            <person name="Yilmaz N."/>
            <person name="Duong T.A."/>
            <person name="van der Merwe N.A."/>
            <person name="Wingfield M.J."/>
            <person name="Wingfield B.D."/>
        </authorList>
    </citation>
    <scope>NUCLEOTIDE SEQUENCE [LARGE SCALE GENOMIC DNA]</scope>
    <source>
        <strain evidence="4 5">CMW 5346</strain>
    </source>
</reference>
<dbReference type="InterPro" id="IPR002347">
    <property type="entry name" value="SDR_fam"/>
</dbReference>
<proteinExistence type="inferred from homology"/>
<dbReference type="PANTHER" id="PTHR43618:SF8">
    <property type="entry name" value="7ALPHA-HYDROXYSTEROID DEHYDROGENASE"/>
    <property type="match status" value="1"/>
</dbReference>
<dbReference type="EMBL" id="JAWCUI010000080">
    <property type="protein sequence ID" value="KAL1889092.1"/>
    <property type="molecule type" value="Genomic_DNA"/>
</dbReference>
<comment type="similarity">
    <text evidence="1">Belongs to the short-chain dehydrogenases/reductases (SDR) family.</text>
</comment>
<evidence type="ECO:0000313" key="5">
    <source>
        <dbReference type="Proteomes" id="UP001583186"/>
    </source>
</evidence>
<dbReference type="InterPro" id="IPR052178">
    <property type="entry name" value="Sec_Metab_Biosynth_SDR"/>
</dbReference>
<dbReference type="Gene3D" id="3.40.50.720">
    <property type="entry name" value="NAD(P)-binding Rossmann-like Domain"/>
    <property type="match status" value="1"/>
</dbReference>
<dbReference type="PANTHER" id="PTHR43618">
    <property type="entry name" value="7-ALPHA-HYDROXYSTEROID DEHYDROGENASE"/>
    <property type="match status" value="1"/>
</dbReference>
<protein>
    <recommendedName>
        <fullName evidence="6">NAD(P)-binding protein</fullName>
    </recommendedName>
</protein>
<keyword evidence="2" id="KW-0521">NADP</keyword>